<dbReference type="STRING" id="452637.Oter_1703"/>
<dbReference type="InterPro" id="IPR052340">
    <property type="entry name" value="RNase_Y/CdgJ"/>
</dbReference>
<evidence type="ECO:0000259" key="1">
    <source>
        <dbReference type="PROSITE" id="PS51833"/>
    </source>
</evidence>
<evidence type="ECO:0000313" key="3">
    <source>
        <dbReference type="Proteomes" id="UP000007013"/>
    </source>
</evidence>
<evidence type="ECO:0000313" key="2">
    <source>
        <dbReference type="EMBL" id="ACB74987.1"/>
    </source>
</evidence>
<dbReference type="AlphaFoldDB" id="B1ZVQ1"/>
<dbReference type="PROSITE" id="PS51833">
    <property type="entry name" value="HDOD"/>
    <property type="match status" value="1"/>
</dbReference>
<dbReference type="InterPro" id="IPR013976">
    <property type="entry name" value="HDOD"/>
</dbReference>
<dbReference type="KEGG" id="ote:Oter_1703"/>
<dbReference type="Gene3D" id="1.10.3210.10">
    <property type="entry name" value="Hypothetical protein af1432"/>
    <property type="match status" value="1"/>
</dbReference>
<gene>
    <name evidence="2" type="ordered locus">Oter_1703</name>
</gene>
<accession>B1ZVQ1</accession>
<dbReference type="HOGENOM" id="CLU_048246_4_2_0"/>
<dbReference type="PANTHER" id="PTHR33525">
    <property type="match status" value="1"/>
</dbReference>
<dbReference type="Pfam" id="PF08668">
    <property type="entry name" value="HDOD"/>
    <property type="match status" value="1"/>
</dbReference>
<protein>
    <submittedName>
        <fullName evidence="2">Putative signal transduction protein</fullName>
    </submittedName>
</protein>
<dbReference type="SUPFAM" id="SSF109604">
    <property type="entry name" value="HD-domain/PDEase-like"/>
    <property type="match status" value="1"/>
</dbReference>
<dbReference type="PANTHER" id="PTHR33525:SF3">
    <property type="entry name" value="RIBONUCLEASE Y"/>
    <property type="match status" value="1"/>
</dbReference>
<dbReference type="Proteomes" id="UP000007013">
    <property type="component" value="Chromosome"/>
</dbReference>
<organism evidence="2 3">
    <name type="scientific">Opitutus terrae (strain DSM 11246 / JCM 15787 / PB90-1)</name>
    <dbReference type="NCBI Taxonomy" id="452637"/>
    <lineage>
        <taxon>Bacteria</taxon>
        <taxon>Pseudomonadati</taxon>
        <taxon>Verrucomicrobiota</taxon>
        <taxon>Opitutia</taxon>
        <taxon>Opitutales</taxon>
        <taxon>Opitutaceae</taxon>
        <taxon>Opitutus</taxon>
    </lineage>
</organism>
<reference evidence="2 3" key="1">
    <citation type="journal article" date="2011" name="J. Bacteriol.">
        <title>Genome sequence of the verrucomicrobium Opitutus terrae PB90-1, an abundant inhabitant of rice paddy soil ecosystems.</title>
        <authorList>
            <person name="van Passel M.W."/>
            <person name="Kant R."/>
            <person name="Palva A."/>
            <person name="Copeland A."/>
            <person name="Lucas S."/>
            <person name="Lapidus A."/>
            <person name="Glavina del Rio T."/>
            <person name="Pitluck S."/>
            <person name="Goltsman E."/>
            <person name="Clum A."/>
            <person name="Sun H."/>
            <person name="Schmutz J."/>
            <person name="Larimer F.W."/>
            <person name="Land M.L."/>
            <person name="Hauser L."/>
            <person name="Kyrpides N."/>
            <person name="Mikhailova N."/>
            <person name="Richardson P.P."/>
            <person name="Janssen P.H."/>
            <person name="de Vos W.M."/>
            <person name="Smidt H."/>
        </authorList>
    </citation>
    <scope>NUCLEOTIDE SEQUENCE [LARGE SCALE GENOMIC DNA]</scope>
    <source>
        <strain evidence="3">DSM 11246 / JCM 15787 / PB90-1</strain>
    </source>
</reference>
<sequence>MRKKAQKNGPDAPIDRMSAMISDPAVFTLGSLTPDTLVRDVRHLPAAPRVLPRLKALLSDANSSLHNVVALIRLDAVLAGRVLQMGNSAYYSHGVRCLSVDEAIHRVGYDQVYELVSYAVASQVLVRPLETYGIDANELWEQSVSCALAAELLAERCGEEREVGYTIGLLHALGMVAIDDWALRRQPGLRLTSKGFPQEASDSERLCLGFTHAEVGGALLQFWDFPREMADPVRYQYAPRACATHPRLACLLHAAKWLRSAVCGPADERPPLPAAGIQQMLGLAGRLTSLKSELERRLREVHSLLCVEPPATVDIPLDFPNRVWRA</sequence>
<proteinExistence type="predicted"/>
<keyword evidence="3" id="KW-1185">Reference proteome</keyword>
<feature type="domain" description="HDOD" evidence="1">
    <location>
        <begin position="44"/>
        <end position="239"/>
    </location>
</feature>
<name>B1ZVQ1_OPITP</name>
<dbReference type="eggNOG" id="COG1639">
    <property type="taxonomic scope" value="Bacteria"/>
</dbReference>
<dbReference type="EMBL" id="CP001032">
    <property type="protein sequence ID" value="ACB74987.1"/>
    <property type="molecule type" value="Genomic_DNA"/>
</dbReference>